<dbReference type="EMBL" id="SRJF01000002">
    <property type="protein sequence ID" value="TGA80386.1"/>
    <property type="molecule type" value="Genomic_DNA"/>
</dbReference>
<evidence type="ECO:0000256" key="4">
    <source>
        <dbReference type="ARBA" id="ARBA00023125"/>
    </source>
</evidence>
<dbReference type="Gene3D" id="3.40.50.2300">
    <property type="match status" value="1"/>
</dbReference>
<evidence type="ECO:0000256" key="7">
    <source>
        <dbReference type="PROSITE-ProRule" id="PRU01091"/>
    </source>
</evidence>
<dbReference type="Pfam" id="PF00072">
    <property type="entry name" value="Response_reg"/>
    <property type="match status" value="1"/>
</dbReference>
<protein>
    <submittedName>
        <fullName evidence="10">Response regulator transcription factor</fullName>
    </submittedName>
</protein>
<keyword evidence="1 6" id="KW-0597">Phosphoprotein</keyword>
<evidence type="ECO:0000256" key="1">
    <source>
        <dbReference type="ARBA" id="ARBA00022553"/>
    </source>
</evidence>
<proteinExistence type="predicted"/>
<dbReference type="CDD" id="cd17574">
    <property type="entry name" value="REC_OmpR"/>
    <property type="match status" value="1"/>
</dbReference>
<feature type="domain" description="OmpR/PhoB-type" evidence="9">
    <location>
        <begin position="121"/>
        <end position="217"/>
    </location>
</feature>
<evidence type="ECO:0000259" key="8">
    <source>
        <dbReference type="PROSITE" id="PS50110"/>
    </source>
</evidence>
<accession>A0ABY2KEP9</accession>
<dbReference type="SUPFAM" id="SSF52172">
    <property type="entry name" value="CheY-like"/>
    <property type="match status" value="1"/>
</dbReference>
<dbReference type="InterPro" id="IPR001867">
    <property type="entry name" value="OmpR/PhoB-type_DNA-bd"/>
</dbReference>
<dbReference type="InterPro" id="IPR016032">
    <property type="entry name" value="Sig_transdc_resp-reg_C-effctor"/>
</dbReference>
<dbReference type="InterPro" id="IPR036388">
    <property type="entry name" value="WH-like_DNA-bd_sf"/>
</dbReference>
<evidence type="ECO:0000313" key="11">
    <source>
        <dbReference type="Proteomes" id="UP000298482"/>
    </source>
</evidence>
<feature type="domain" description="Response regulatory" evidence="8">
    <location>
        <begin position="5"/>
        <end position="115"/>
    </location>
</feature>
<dbReference type="PANTHER" id="PTHR48111">
    <property type="entry name" value="REGULATOR OF RPOS"/>
    <property type="match status" value="1"/>
</dbReference>
<evidence type="ECO:0000256" key="5">
    <source>
        <dbReference type="ARBA" id="ARBA00023163"/>
    </source>
</evidence>
<evidence type="ECO:0000259" key="9">
    <source>
        <dbReference type="PROSITE" id="PS51755"/>
    </source>
</evidence>
<evidence type="ECO:0000256" key="2">
    <source>
        <dbReference type="ARBA" id="ARBA00023012"/>
    </source>
</evidence>
<evidence type="ECO:0000256" key="6">
    <source>
        <dbReference type="PROSITE-ProRule" id="PRU00169"/>
    </source>
</evidence>
<keyword evidence="3" id="KW-0805">Transcription regulation</keyword>
<dbReference type="SMART" id="SM00448">
    <property type="entry name" value="REC"/>
    <property type="match status" value="1"/>
</dbReference>
<evidence type="ECO:0000256" key="3">
    <source>
        <dbReference type="ARBA" id="ARBA00023015"/>
    </source>
</evidence>
<dbReference type="RefSeq" id="WP_103329798.1">
    <property type="nucleotide sequence ID" value="NZ_PPRD01000089.1"/>
</dbReference>
<organism evidence="10 11">
    <name type="scientific">Staphylococcus croceilyticus</name>
    <dbReference type="NCBI Taxonomy" id="319942"/>
    <lineage>
        <taxon>Bacteria</taxon>
        <taxon>Bacillati</taxon>
        <taxon>Bacillota</taxon>
        <taxon>Bacilli</taxon>
        <taxon>Bacillales</taxon>
        <taxon>Staphylococcaceae</taxon>
        <taxon>Staphylococcus</taxon>
    </lineage>
</organism>
<dbReference type="SUPFAM" id="SSF46894">
    <property type="entry name" value="C-terminal effector domain of the bipartite response regulators"/>
    <property type="match status" value="1"/>
</dbReference>
<keyword evidence="2" id="KW-0902">Two-component regulatory system</keyword>
<gene>
    <name evidence="10" type="ORF">E2556_01855</name>
</gene>
<dbReference type="Gene3D" id="1.10.10.10">
    <property type="entry name" value="Winged helix-like DNA-binding domain superfamily/Winged helix DNA-binding domain"/>
    <property type="match status" value="1"/>
</dbReference>
<dbReference type="PANTHER" id="PTHR48111:SF70">
    <property type="entry name" value="TWO-COMPONENT RESPONSE REGULATOR YBDJ"/>
    <property type="match status" value="1"/>
</dbReference>
<keyword evidence="5" id="KW-0804">Transcription</keyword>
<feature type="modified residue" description="4-aspartylphosphate" evidence="6">
    <location>
        <position position="52"/>
    </location>
</feature>
<dbReference type="InterPro" id="IPR011006">
    <property type="entry name" value="CheY-like_superfamily"/>
</dbReference>
<dbReference type="Pfam" id="PF00486">
    <property type="entry name" value="Trans_reg_C"/>
    <property type="match status" value="1"/>
</dbReference>
<keyword evidence="11" id="KW-1185">Reference proteome</keyword>
<name>A0ABY2KEP9_9STAP</name>
<dbReference type="PROSITE" id="PS51755">
    <property type="entry name" value="OMPR_PHOB"/>
    <property type="match status" value="1"/>
</dbReference>
<dbReference type="InterPro" id="IPR039420">
    <property type="entry name" value="WalR-like"/>
</dbReference>
<dbReference type="SMART" id="SM00862">
    <property type="entry name" value="Trans_reg_C"/>
    <property type="match status" value="1"/>
</dbReference>
<evidence type="ECO:0000313" key="10">
    <source>
        <dbReference type="EMBL" id="TGA80386.1"/>
    </source>
</evidence>
<feature type="DNA-binding region" description="OmpR/PhoB-type" evidence="7">
    <location>
        <begin position="121"/>
        <end position="217"/>
    </location>
</feature>
<sequence length="218" mass="24859">MKGYHILIVEDDDTIAKNLQLIFQQNDATVIVDKTGENVLKVLNNVHLIVMDIMLPTTDGLSITDEIRQFSNVPIIYLSARADIDSKIAGLGNGDDYLTKPFDPRELISRINNLLDKHYPNNETKLHNYLVNAKNKEISDSYGNKLTLTKTETRLFFYLYENINFILTKQQLLNFVWPIESTSENTLNAYIKKLRTKLADDGTIIETIYGIGYRLNGG</sequence>
<dbReference type="Proteomes" id="UP000298482">
    <property type="component" value="Unassembled WGS sequence"/>
</dbReference>
<dbReference type="PROSITE" id="PS50110">
    <property type="entry name" value="RESPONSE_REGULATORY"/>
    <property type="match status" value="1"/>
</dbReference>
<dbReference type="InterPro" id="IPR001789">
    <property type="entry name" value="Sig_transdc_resp-reg_receiver"/>
</dbReference>
<dbReference type="Gene3D" id="6.10.250.690">
    <property type="match status" value="1"/>
</dbReference>
<reference evidence="10 11" key="1">
    <citation type="submission" date="2019-04" db="EMBL/GenBank/DDBJ databases">
        <title>Genomic characterization of Staphylococcus petrasii strains.</title>
        <authorList>
            <person name="Vrbovska V."/>
            <person name="Kovarovic V."/>
            <person name="Maslanova I."/>
            <person name="Indrakova A."/>
            <person name="Petras P."/>
            <person name="Sedo O."/>
            <person name="Svec P."/>
            <person name="Fisarova L."/>
            <person name="Sedlacek I."/>
            <person name="Doskar J."/>
            <person name="Pantucek R."/>
        </authorList>
    </citation>
    <scope>NUCLEOTIDE SEQUENCE [LARGE SCALE GENOMIC DNA]</scope>
    <source>
        <strain evidence="10 11">CCM 8421</strain>
    </source>
</reference>
<dbReference type="CDD" id="cd00383">
    <property type="entry name" value="trans_reg_C"/>
    <property type="match status" value="1"/>
</dbReference>
<keyword evidence="4 7" id="KW-0238">DNA-binding</keyword>
<comment type="caution">
    <text evidence="10">The sequence shown here is derived from an EMBL/GenBank/DDBJ whole genome shotgun (WGS) entry which is preliminary data.</text>
</comment>